<proteinExistence type="predicted"/>
<evidence type="ECO:0000313" key="3">
    <source>
        <dbReference type="Proteomes" id="UP000815325"/>
    </source>
</evidence>
<gene>
    <name evidence="2" type="ORF">DUNSADRAFT_11723</name>
</gene>
<organism evidence="2 3">
    <name type="scientific">Dunaliella salina</name>
    <name type="common">Green alga</name>
    <name type="synonym">Protococcus salinus</name>
    <dbReference type="NCBI Taxonomy" id="3046"/>
    <lineage>
        <taxon>Eukaryota</taxon>
        <taxon>Viridiplantae</taxon>
        <taxon>Chlorophyta</taxon>
        <taxon>core chlorophytes</taxon>
        <taxon>Chlorophyceae</taxon>
        <taxon>CS clade</taxon>
        <taxon>Chlamydomonadales</taxon>
        <taxon>Dunaliellaceae</taxon>
        <taxon>Dunaliella</taxon>
    </lineage>
</organism>
<dbReference type="PROSITE" id="PS51747">
    <property type="entry name" value="CYT_DCMP_DEAMINASES_2"/>
    <property type="match status" value="1"/>
</dbReference>
<dbReference type="InterPro" id="IPR016193">
    <property type="entry name" value="Cytidine_deaminase-like"/>
</dbReference>
<dbReference type="EMBL" id="MU069877">
    <property type="protein sequence ID" value="KAF5832391.1"/>
    <property type="molecule type" value="Genomic_DNA"/>
</dbReference>
<protein>
    <recommendedName>
        <fullName evidence="1">CMP/dCMP-type deaminase domain-containing protein</fullName>
    </recommendedName>
</protein>
<keyword evidence="3" id="KW-1185">Reference proteome</keyword>
<dbReference type="Proteomes" id="UP000815325">
    <property type="component" value="Unassembled WGS sequence"/>
</dbReference>
<reference evidence="2" key="1">
    <citation type="submission" date="2017-08" db="EMBL/GenBank/DDBJ databases">
        <authorList>
            <person name="Polle J.E."/>
            <person name="Barry K."/>
            <person name="Cushman J."/>
            <person name="Schmutz J."/>
            <person name="Tran D."/>
            <person name="Hathwaick L.T."/>
            <person name="Yim W.C."/>
            <person name="Jenkins J."/>
            <person name="Mckie-Krisberg Z.M."/>
            <person name="Prochnik S."/>
            <person name="Lindquist E."/>
            <person name="Dockter R.B."/>
            <person name="Adam C."/>
            <person name="Molina H."/>
            <person name="Bunkerborg J."/>
            <person name="Jin E."/>
            <person name="Buchheim M."/>
            <person name="Magnuson J."/>
        </authorList>
    </citation>
    <scope>NUCLEOTIDE SEQUENCE</scope>
    <source>
        <strain evidence="2">CCAP 19/18</strain>
    </source>
</reference>
<evidence type="ECO:0000259" key="1">
    <source>
        <dbReference type="PROSITE" id="PS51747"/>
    </source>
</evidence>
<sequence>MTLNPCTATQGSMHSDALHPVRPARTRRRANCVSLPASGYAVHGAKQWMQPVGRGQVVSACCLPEAVIPAGLDTAQMDINNSSSSRRAGGLAARSVDILSQEARDEHFMHAALEQAAQGRALGEVPVGAVLVSGDGEVLSAAQQPHTHLLQSSGTC</sequence>
<comment type="caution">
    <text evidence="2">The sequence shown here is derived from an EMBL/GenBank/DDBJ whole genome shotgun (WGS) entry which is preliminary data.</text>
</comment>
<accession>A0ABQ7GCQ2</accession>
<dbReference type="InterPro" id="IPR002125">
    <property type="entry name" value="CMP_dCMP_dom"/>
</dbReference>
<feature type="domain" description="CMP/dCMP-type deaminase" evidence="1">
    <location>
        <begin position="103"/>
        <end position="156"/>
    </location>
</feature>
<dbReference type="Gene3D" id="3.40.140.10">
    <property type="entry name" value="Cytidine Deaminase, domain 2"/>
    <property type="match status" value="1"/>
</dbReference>
<name>A0ABQ7GCQ2_DUNSA</name>
<dbReference type="SUPFAM" id="SSF53927">
    <property type="entry name" value="Cytidine deaminase-like"/>
    <property type="match status" value="1"/>
</dbReference>
<evidence type="ECO:0000313" key="2">
    <source>
        <dbReference type="EMBL" id="KAF5832391.1"/>
    </source>
</evidence>